<evidence type="ECO:0000313" key="2">
    <source>
        <dbReference type="EMBL" id="MBF5053594.1"/>
    </source>
</evidence>
<evidence type="ECO:0000259" key="1">
    <source>
        <dbReference type="Pfam" id="PF07700"/>
    </source>
</evidence>
<dbReference type="Gene3D" id="3.90.1520.10">
    <property type="entry name" value="H-NOX domain"/>
    <property type="match status" value="1"/>
</dbReference>
<dbReference type="Pfam" id="PF07700">
    <property type="entry name" value="HNOB"/>
    <property type="match status" value="1"/>
</dbReference>
<comment type="caution">
    <text evidence="2">The sequence shown here is derived from an EMBL/GenBank/DDBJ whole genome shotgun (WGS) entry which is preliminary data.</text>
</comment>
<keyword evidence="3" id="KW-1185">Reference proteome</keyword>
<name>A0ABS0AHK2_9GAMM</name>
<gene>
    <name evidence="2" type="ORF">ISO4_02196</name>
</gene>
<dbReference type="PANTHER" id="PTHR45655">
    <property type="entry name" value="GUANYLATE CYCLASE SOLUBLE SUBUNIT BETA-2"/>
    <property type="match status" value="1"/>
</dbReference>
<dbReference type="SUPFAM" id="SSF111126">
    <property type="entry name" value="Ligand-binding domain in the NO signalling and Golgi transport"/>
    <property type="match status" value="1"/>
</dbReference>
<sequence>MHGVILYHLRQFAVERFGPDCWDNAQAAAGLADQVYVPVRLYPDGDMDALVAALEDETALHRNDLLEAFGKWVIPPLINMYRALIPRHWNARDFLLNVEEQVHQKVVRLKDPEARPPRIEVRELAPGVLEIGYRSHRDMSALALGAVHGVAGYFGEAAEVMEDAPGEGQRRFVVRLVPAQRKASLSAV</sequence>
<dbReference type="Proteomes" id="UP000644441">
    <property type="component" value="Unassembled WGS sequence"/>
</dbReference>
<reference evidence="2 3" key="1">
    <citation type="submission" date="2012-09" db="EMBL/GenBank/DDBJ databases">
        <title>Genome Sequence of alkane-degrading Bacterium Alcanivorax venustensis ISO4.</title>
        <authorList>
            <person name="Lai Q."/>
            <person name="Shao Z."/>
        </authorList>
    </citation>
    <scope>NUCLEOTIDE SEQUENCE [LARGE SCALE GENOMIC DNA]</scope>
    <source>
        <strain evidence="2 3">ISO4</strain>
    </source>
</reference>
<protein>
    <submittedName>
        <fullName evidence="2">Heme NO binding domain-containing protein</fullName>
    </submittedName>
</protein>
<dbReference type="RefSeq" id="WP_194856266.1">
    <property type="nucleotide sequence ID" value="NZ_ARXR01000018.1"/>
</dbReference>
<accession>A0ABS0AHK2</accession>
<dbReference type="InterPro" id="IPR038158">
    <property type="entry name" value="H-NOX_domain_sf"/>
</dbReference>
<organism evidence="2 3">
    <name type="scientific">Alloalcanivorax venustensis ISO4</name>
    <dbReference type="NCBI Taxonomy" id="1177184"/>
    <lineage>
        <taxon>Bacteria</taxon>
        <taxon>Pseudomonadati</taxon>
        <taxon>Pseudomonadota</taxon>
        <taxon>Gammaproteobacteria</taxon>
        <taxon>Oceanospirillales</taxon>
        <taxon>Alcanivoracaceae</taxon>
        <taxon>Alloalcanivorax</taxon>
    </lineage>
</organism>
<evidence type="ECO:0000313" key="3">
    <source>
        <dbReference type="Proteomes" id="UP000644441"/>
    </source>
</evidence>
<dbReference type="InterPro" id="IPR024096">
    <property type="entry name" value="NO_sig/Golgi_transp_ligand-bd"/>
</dbReference>
<proteinExistence type="predicted"/>
<dbReference type="InterPro" id="IPR011644">
    <property type="entry name" value="Heme_NO-bd"/>
</dbReference>
<feature type="domain" description="Heme NO-binding" evidence="1">
    <location>
        <begin position="2"/>
        <end position="160"/>
    </location>
</feature>
<dbReference type="PANTHER" id="PTHR45655:SF13">
    <property type="entry name" value="SOLUBLE GUANYLATE CYCLASE GCY-32-RELATED"/>
    <property type="match status" value="1"/>
</dbReference>
<dbReference type="EMBL" id="ARXR01000018">
    <property type="protein sequence ID" value="MBF5053594.1"/>
    <property type="molecule type" value="Genomic_DNA"/>
</dbReference>